<keyword evidence="3" id="KW-0560">Oxidoreductase</keyword>
<dbReference type="Gene3D" id="3.40.50.720">
    <property type="entry name" value="NAD(P)-binding Rossmann-like Domain"/>
    <property type="match status" value="1"/>
</dbReference>
<gene>
    <name evidence="4" type="ORF">N656DRAFT_768892</name>
</gene>
<dbReference type="PANTHER" id="PTHR24321">
    <property type="entry name" value="DEHYDROGENASES, SHORT CHAIN"/>
    <property type="match status" value="1"/>
</dbReference>
<evidence type="ECO:0000313" key="5">
    <source>
        <dbReference type="Proteomes" id="UP001302812"/>
    </source>
</evidence>
<dbReference type="RefSeq" id="XP_064669827.1">
    <property type="nucleotide sequence ID" value="XM_064813659.1"/>
</dbReference>
<dbReference type="InterPro" id="IPR002347">
    <property type="entry name" value="SDR_fam"/>
</dbReference>
<dbReference type="CDD" id="cd05233">
    <property type="entry name" value="SDR_c"/>
    <property type="match status" value="1"/>
</dbReference>
<evidence type="ECO:0000256" key="3">
    <source>
        <dbReference type="ARBA" id="ARBA00023002"/>
    </source>
</evidence>
<evidence type="ECO:0000256" key="1">
    <source>
        <dbReference type="ARBA" id="ARBA00006484"/>
    </source>
</evidence>
<comment type="caution">
    <text evidence="4">The sequence shown here is derived from an EMBL/GenBank/DDBJ whole genome shotgun (WGS) entry which is preliminary data.</text>
</comment>
<dbReference type="Pfam" id="PF13561">
    <property type="entry name" value="adh_short_C2"/>
    <property type="match status" value="1"/>
</dbReference>
<organism evidence="4 5">
    <name type="scientific">Canariomyces notabilis</name>
    <dbReference type="NCBI Taxonomy" id="2074819"/>
    <lineage>
        <taxon>Eukaryota</taxon>
        <taxon>Fungi</taxon>
        <taxon>Dikarya</taxon>
        <taxon>Ascomycota</taxon>
        <taxon>Pezizomycotina</taxon>
        <taxon>Sordariomycetes</taxon>
        <taxon>Sordariomycetidae</taxon>
        <taxon>Sordariales</taxon>
        <taxon>Chaetomiaceae</taxon>
        <taxon>Canariomyces</taxon>
    </lineage>
</organism>
<sequence>MSSKTILNDGVALVTGAASGIGRETAFAFAEAGVRGLVFADINDQGAREAAEESKQYAKNGQYRAVAVKVDVSDEASVQSMVDATVKEFGRIDYSINSAGIGNVNPALTPDADLEVFSRTLETNIKGTMFCVRAVTRAMKEQEPLMHTSRHGTRSLGRGSIINVGSVNSYVAAPGMVSYTTSKHALIGLTKSAAIDCLKYHIRINAVCPSWVDTPMMQASLKRVPQLAQIIKAVSPLKRAATVEEVADYIVFLCSPSASYINGTGLIMDAGATLTAHVA</sequence>
<reference evidence="4" key="1">
    <citation type="journal article" date="2023" name="Mol. Phylogenet. Evol.">
        <title>Genome-scale phylogeny and comparative genomics of the fungal order Sordariales.</title>
        <authorList>
            <person name="Hensen N."/>
            <person name="Bonometti L."/>
            <person name="Westerberg I."/>
            <person name="Brannstrom I.O."/>
            <person name="Guillou S."/>
            <person name="Cros-Aarteil S."/>
            <person name="Calhoun S."/>
            <person name="Haridas S."/>
            <person name="Kuo A."/>
            <person name="Mondo S."/>
            <person name="Pangilinan J."/>
            <person name="Riley R."/>
            <person name="LaButti K."/>
            <person name="Andreopoulos B."/>
            <person name="Lipzen A."/>
            <person name="Chen C."/>
            <person name="Yan M."/>
            <person name="Daum C."/>
            <person name="Ng V."/>
            <person name="Clum A."/>
            <person name="Steindorff A."/>
            <person name="Ohm R.A."/>
            <person name="Martin F."/>
            <person name="Silar P."/>
            <person name="Natvig D.O."/>
            <person name="Lalanne C."/>
            <person name="Gautier V."/>
            <person name="Ament-Velasquez S.L."/>
            <person name="Kruys A."/>
            <person name="Hutchinson M.I."/>
            <person name="Powell A.J."/>
            <person name="Barry K."/>
            <person name="Miller A.N."/>
            <person name="Grigoriev I.V."/>
            <person name="Debuchy R."/>
            <person name="Gladieux P."/>
            <person name="Hiltunen Thoren M."/>
            <person name="Johannesson H."/>
        </authorList>
    </citation>
    <scope>NUCLEOTIDE SEQUENCE</scope>
    <source>
        <strain evidence="4">CBS 508.74</strain>
    </source>
</reference>
<dbReference type="AlphaFoldDB" id="A0AAN6TD75"/>
<dbReference type="PROSITE" id="PS00061">
    <property type="entry name" value="ADH_SHORT"/>
    <property type="match status" value="1"/>
</dbReference>
<protein>
    <submittedName>
        <fullName evidence="4">NAD(P)-binding protein</fullName>
    </submittedName>
</protein>
<evidence type="ECO:0000256" key="2">
    <source>
        <dbReference type="ARBA" id="ARBA00022857"/>
    </source>
</evidence>
<dbReference type="GO" id="GO:0016491">
    <property type="term" value="F:oxidoreductase activity"/>
    <property type="evidence" value="ECO:0007669"/>
    <property type="project" value="UniProtKB-KW"/>
</dbReference>
<comment type="similarity">
    <text evidence="1">Belongs to the short-chain dehydrogenases/reductases (SDR) family.</text>
</comment>
<dbReference type="InterPro" id="IPR036291">
    <property type="entry name" value="NAD(P)-bd_dom_sf"/>
</dbReference>
<dbReference type="PRINTS" id="PR00080">
    <property type="entry name" value="SDRFAMILY"/>
</dbReference>
<dbReference type="PRINTS" id="PR00081">
    <property type="entry name" value="GDHRDH"/>
</dbReference>
<dbReference type="FunFam" id="3.40.50.720:FF:000084">
    <property type="entry name" value="Short-chain dehydrogenase reductase"/>
    <property type="match status" value="1"/>
</dbReference>
<evidence type="ECO:0000313" key="4">
    <source>
        <dbReference type="EMBL" id="KAK4112257.1"/>
    </source>
</evidence>
<proteinExistence type="inferred from homology"/>
<dbReference type="Proteomes" id="UP001302812">
    <property type="component" value="Unassembled WGS sequence"/>
</dbReference>
<dbReference type="InterPro" id="IPR020904">
    <property type="entry name" value="Sc_DH/Rdtase_CS"/>
</dbReference>
<keyword evidence="5" id="KW-1185">Reference proteome</keyword>
<dbReference type="GeneID" id="89937784"/>
<dbReference type="PANTHER" id="PTHR24321:SF12">
    <property type="entry name" value="SHORT-CHAIN DEHYDROGENASE_REDUCTASE FAMILY, PUTATIVE (AFU_ORTHOLOGUE AFUA_5G14340)-RELATED"/>
    <property type="match status" value="1"/>
</dbReference>
<accession>A0AAN6TD75</accession>
<keyword evidence="2" id="KW-0521">NADP</keyword>
<dbReference type="EMBL" id="MU853343">
    <property type="protein sequence ID" value="KAK4112257.1"/>
    <property type="molecule type" value="Genomic_DNA"/>
</dbReference>
<reference evidence="4" key="2">
    <citation type="submission" date="2023-05" db="EMBL/GenBank/DDBJ databases">
        <authorList>
            <consortium name="Lawrence Berkeley National Laboratory"/>
            <person name="Steindorff A."/>
            <person name="Hensen N."/>
            <person name="Bonometti L."/>
            <person name="Westerberg I."/>
            <person name="Brannstrom I.O."/>
            <person name="Guillou S."/>
            <person name="Cros-Aarteil S."/>
            <person name="Calhoun S."/>
            <person name="Haridas S."/>
            <person name="Kuo A."/>
            <person name="Mondo S."/>
            <person name="Pangilinan J."/>
            <person name="Riley R."/>
            <person name="Labutti K."/>
            <person name="Andreopoulos B."/>
            <person name="Lipzen A."/>
            <person name="Chen C."/>
            <person name="Yanf M."/>
            <person name="Daum C."/>
            <person name="Ng V."/>
            <person name="Clum A."/>
            <person name="Ohm R."/>
            <person name="Martin F."/>
            <person name="Silar P."/>
            <person name="Natvig D."/>
            <person name="Lalanne C."/>
            <person name="Gautier V."/>
            <person name="Ament-Velasquez S.L."/>
            <person name="Kruys A."/>
            <person name="Hutchinson M.I."/>
            <person name="Powell A.J."/>
            <person name="Barry K."/>
            <person name="Miller A.N."/>
            <person name="Grigoriev I.V."/>
            <person name="Debuchy R."/>
            <person name="Gladieux P."/>
            <person name="Thoren M.H."/>
            <person name="Johannesson H."/>
        </authorList>
    </citation>
    <scope>NUCLEOTIDE SEQUENCE</scope>
    <source>
        <strain evidence="4">CBS 508.74</strain>
    </source>
</reference>
<name>A0AAN6TD75_9PEZI</name>
<dbReference type="SUPFAM" id="SSF51735">
    <property type="entry name" value="NAD(P)-binding Rossmann-fold domains"/>
    <property type="match status" value="1"/>
</dbReference>